<name>A0A239ME14_9ACTN</name>
<accession>A0A239ME14</accession>
<protein>
    <submittedName>
        <fullName evidence="2">Uncharacterized protein</fullName>
    </submittedName>
</protein>
<sequence length="187" mass="19920">MLANRAAPDAVVAHRPGPRQEGPPAMGNKPTDPTPDEQPVTPEESAAALDRLAAKYGVTAEVAAIRAYRAQDDDEQGECSVDTPDDATAGKSATWPNGEPAGVRDMARRLDIARRAGRLADEIEREFRDARDERITGAVHATVDGLRAVSAACPTADEDMILRAAEHAHAALCRCYDLVVEIERGGA</sequence>
<feature type="region of interest" description="Disordered" evidence="1">
    <location>
        <begin position="71"/>
        <end position="101"/>
    </location>
</feature>
<gene>
    <name evidence="2" type="ORF">SAMN05443665_10284</name>
</gene>
<evidence type="ECO:0000256" key="1">
    <source>
        <dbReference type="SAM" id="MobiDB-lite"/>
    </source>
</evidence>
<organism evidence="2 3">
    <name type="scientific">Actinomadura meyerae</name>
    <dbReference type="NCBI Taxonomy" id="240840"/>
    <lineage>
        <taxon>Bacteria</taxon>
        <taxon>Bacillati</taxon>
        <taxon>Actinomycetota</taxon>
        <taxon>Actinomycetes</taxon>
        <taxon>Streptosporangiales</taxon>
        <taxon>Thermomonosporaceae</taxon>
        <taxon>Actinomadura</taxon>
    </lineage>
</organism>
<feature type="region of interest" description="Disordered" evidence="1">
    <location>
        <begin position="1"/>
        <end position="45"/>
    </location>
</feature>
<dbReference type="Proteomes" id="UP000198318">
    <property type="component" value="Unassembled WGS sequence"/>
</dbReference>
<keyword evidence="3" id="KW-1185">Reference proteome</keyword>
<dbReference type="AlphaFoldDB" id="A0A239ME14"/>
<dbReference type="EMBL" id="FZOR01000028">
    <property type="protein sequence ID" value="SNT41267.1"/>
    <property type="molecule type" value="Genomic_DNA"/>
</dbReference>
<evidence type="ECO:0000313" key="3">
    <source>
        <dbReference type="Proteomes" id="UP000198318"/>
    </source>
</evidence>
<evidence type="ECO:0000313" key="2">
    <source>
        <dbReference type="EMBL" id="SNT41267.1"/>
    </source>
</evidence>
<proteinExistence type="predicted"/>
<reference evidence="2 3" key="1">
    <citation type="submission" date="2017-06" db="EMBL/GenBank/DDBJ databases">
        <authorList>
            <person name="Kim H.J."/>
            <person name="Triplett B.A."/>
        </authorList>
    </citation>
    <scope>NUCLEOTIDE SEQUENCE [LARGE SCALE GENOMIC DNA]</scope>
    <source>
        <strain evidence="2 3">DSM 44715</strain>
    </source>
</reference>